<name>D3BC57_HETP5</name>
<keyword evidence="1" id="KW-0175">Coiled coil</keyword>
<keyword evidence="4" id="KW-1185">Reference proteome</keyword>
<feature type="coiled-coil region" evidence="1">
    <location>
        <begin position="27"/>
        <end position="168"/>
    </location>
</feature>
<gene>
    <name evidence="3" type="ORF">PPL_06079</name>
</gene>
<dbReference type="EMBL" id="ADBJ01000026">
    <property type="protein sequence ID" value="EFA81240.1"/>
    <property type="molecule type" value="Genomic_DNA"/>
</dbReference>
<evidence type="ECO:0000256" key="2">
    <source>
        <dbReference type="SAM" id="MobiDB-lite"/>
    </source>
</evidence>
<dbReference type="GeneID" id="31361563"/>
<dbReference type="InParanoid" id="D3BC57"/>
<reference evidence="3 4" key="1">
    <citation type="journal article" date="2011" name="Genome Res.">
        <title>Phylogeny-wide analysis of social amoeba genomes highlights ancient origins for complex intercellular communication.</title>
        <authorList>
            <person name="Heidel A.J."/>
            <person name="Lawal H.M."/>
            <person name="Felder M."/>
            <person name="Schilde C."/>
            <person name="Helps N.R."/>
            <person name="Tunggal B."/>
            <person name="Rivero F."/>
            <person name="John U."/>
            <person name="Schleicher M."/>
            <person name="Eichinger L."/>
            <person name="Platzer M."/>
            <person name="Noegel A.A."/>
            <person name="Schaap P."/>
            <person name="Gloeckner G."/>
        </authorList>
    </citation>
    <scope>NUCLEOTIDE SEQUENCE [LARGE SCALE GENOMIC DNA]</scope>
    <source>
        <strain evidence="4">ATCC 26659 / Pp 5 / PN500</strain>
    </source>
</reference>
<dbReference type="RefSeq" id="XP_020433358.1">
    <property type="nucleotide sequence ID" value="XM_020576946.1"/>
</dbReference>
<evidence type="ECO:0000256" key="1">
    <source>
        <dbReference type="SAM" id="Coils"/>
    </source>
</evidence>
<evidence type="ECO:0000313" key="4">
    <source>
        <dbReference type="Proteomes" id="UP000001396"/>
    </source>
</evidence>
<evidence type="ECO:0000313" key="3">
    <source>
        <dbReference type="EMBL" id="EFA81240.1"/>
    </source>
</evidence>
<organism evidence="3 4">
    <name type="scientific">Heterostelium pallidum (strain ATCC 26659 / Pp 5 / PN500)</name>
    <name type="common">Cellular slime mold</name>
    <name type="synonym">Polysphondylium pallidum</name>
    <dbReference type="NCBI Taxonomy" id="670386"/>
    <lineage>
        <taxon>Eukaryota</taxon>
        <taxon>Amoebozoa</taxon>
        <taxon>Evosea</taxon>
        <taxon>Eumycetozoa</taxon>
        <taxon>Dictyostelia</taxon>
        <taxon>Acytosteliales</taxon>
        <taxon>Acytosteliaceae</taxon>
        <taxon>Heterostelium</taxon>
    </lineage>
</organism>
<accession>D3BC57</accession>
<feature type="compositionally biased region" description="Low complexity" evidence="2">
    <location>
        <begin position="1"/>
        <end position="25"/>
    </location>
</feature>
<sequence length="180" mass="20551">MTLLNNNNSSSTTANNNNNSSSSSKSAEDIENDIKVLEQSIDEKGNQLNQLLLLIKDERQKGNNYSNELLVNNNNNNEKENLKSLSEKMEQTKLSSIEKNEKAKQEIMDLQKQLLELQKKSSNSEIQLQRILSSSNPSISQNELIALKDEYTKSLLFIQQKYQQLQTESKAREEDNSNKI</sequence>
<protein>
    <submittedName>
        <fullName evidence="3">Uncharacterized protein</fullName>
    </submittedName>
</protein>
<dbReference type="AlphaFoldDB" id="D3BC57"/>
<dbReference type="Proteomes" id="UP000001396">
    <property type="component" value="Unassembled WGS sequence"/>
</dbReference>
<comment type="caution">
    <text evidence="3">The sequence shown here is derived from an EMBL/GenBank/DDBJ whole genome shotgun (WGS) entry which is preliminary data.</text>
</comment>
<proteinExistence type="predicted"/>
<feature type="region of interest" description="Disordered" evidence="2">
    <location>
        <begin position="1"/>
        <end position="27"/>
    </location>
</feature>